<sequence length="42" mass="4852">MLSIFDELHLVNNLNYRFQVDSGAHEYIILVCLTSLSLLRSI</sequence>
<evidence type="ECO:0000313" key="1">
    <source>
        <dbReference type="EMBL" id="JAD78014.1"/>
    </source>
</evidence>
<dbReference type="AlphaFoldDB" id="A0A0A9CNW3"/>
<dbReference type="EMBL" id="GBRH01219881">
    <property type="protein sequence ID" value="JAD78014.1"/>
    <property type="molecule type" value="Transcribed_RNA"/>
</dbReference>
<proteinExistence type="predicted"/>
<protein>
    <submittedName>
        <fullName evidence="1">DEGP2</fullName>
    </submittedName>
</protein>
<reference evidence="1" key="2">
    <citation type="journal article" date="2015" name="Data Brief">
        <title>Shoot transcriptome of the giant reed, Arundo donax.</title>
        <authorList>
            <person name="Barrero R.A."/>
            <person name="Guerrero F.D."/>
            <person name="Moolhuijzen P."/>
            <person name="Goolsby J.A."/>
            <person name="Tidwell J."/>
            <person name="Bellgard S.E."/>
            <person name="Bellgard M.I."/>
        </authorList>
    </citation>
    <scope>NUCLEOTIDE SEQUENCE</scope>
    <source>
        <tissue evidence="1">Shoot tissue taken approximately 20 cm above the soil surface</tissue>
    </source>
</reference>
<accession>A0A0A9CNW3</accession>
<reference evidence="1" key="1">
    <citation type="submission" date="2014-09" db="EMBL/GenBank/DDBJ databases">
        <authorList>
            <person name="Magalhaes I.L.F."/>
            <person name="Oliveira U."/>
            <person name="Santos F.R."/>
            <person name="Vidigal T.H.D.A."/>
            <person name="Brescovit A.D."/>
            <person name="Santos A.J."/>
        </authorList>
    </citation>
    <scope>NUCLEOTIDE SEQUENCE</scope>
    <source>
        <tissue evidence="1">Shoot tissue taken approximately 20 cm above the soil surface</tissue>
    </source>
</reference>
<organism evidence="1">
    <name type="scientific">Arundo donax</name>
    <name type="common">Giant reed</name>
    <name type="synonym">Donax arundinaceus</name>
    <dbReference type="NCBI Taxonomy" id="35708"/>
    <lineage>
        <taxon>Eukaryota</taxon>
        <taxon>Viridiplantae</taxon>
        <taxon>Streptophyta</taxon>
        <taxon>Embryophyta</taxon>
        <taxon>Tracheophyta</taxon>
        <taxon>Spermatophyta</taxon>
        <taxon>Magnoliopsida</taxon>
        <taxon>Liliopsida</taxon>
        <taxon>Poales</taxon>
        <taxon>Poaceae</taxon>
        <taxon>PACMAD clade</taxon>
        <taxon>Arundinoideae</taxon>
        <taxon>Arundineae</taxon>
        <taxon>Arundo</taxon>
    </lineage>
</organism>
<name>A0A0A9CNW3_ARUDO</name>